<accession>A0A4R2ISE0</accession>
<feature type="transmembrane region" description="Helical" evidence="1">
    <location>
        <begin position="63"/>
        <end position="88"/>
    </location>
</feature>
<protein>
    <recommendedName>
        <fullName evidence="2">DUF7144 domain-containing protein</fullName>
    </recommendedName>
</protein>
<dbReference type="Pfam" id="PF23636">
    <property type="entry name" value="DUF7144"/>
    <property type="match status" value="1"/>
</dbReference>
<dbReference type="EMBL" id="SLWS01000017">
    <property type="protein sequence ID" value="TCO47376.1"/>
    <property type="molecule type" value="Genomic_DNA"/>
</dbReference>
<keyword evidence="4" id="KW-1185">Reference proteome</keyword>
<keyword evidence="1" id="KW-0472">Membrane</keyword>
<feature type="domain" description="DUF7144" evidence="2">
    <location>
        <begin position="27"/>
        <end position="140"/>
    </location>
</feature>
<sequence length="147" mass="15701">MTDYIPQSHADTAARSRAGRVSGWSGWIWFAAILMILTGVFNAVEGLVALLNRAFYVSNGEHLVLFDLTAWGWLHLVMGGLIGLAGIALLSGAIWARVIAASLAAVNAVAQLAFISAYPIWSTIVIALCVLIIWAVIVHGDDTGDLR</sequence>
<name>A0A4R2ISE0_9PSEU</name>
<proteinExistence type="predicted"/>
<reference evidence="3 4" key="1">
    <citation type="submission" date="2019-03" db="EMBL/GenBank/DDBJ databases">
        <title>Genomic Encyclopedia of Type Strains, Phase IV (KMG-IV): sequencing the most valuable type-strain genomes for metagenomic binning, comparative biology and taxonomic classification.</title>
        <authorList>
            <person name="Goeker M."/>
        </authorList>
    </citation>
    <scope>NUCLEOTIDE SEQUENCE [LARGE SCALE GENOMIC DNA]</scope>
    <source>
        <strain evidence="3 4">DSM 45934</strain>
    </source>
</reference>
<dbReference type="InterPro" id="IPR055568">
    <property type="entry name" value="DUF7144"/>
</dbReference>
<feature type="transmembrane region" description="Helical" evidence="1">
    <location>
        <begin position="27"/>
        <end position="51"/>
    </location>
</feature>
<feature type="transmembrane region" description="Helical" evidence="1">
    <location>
        <begin position="121"/>
        <end position="140"/>
    </location>
</feature>
<comment type="caution">
    <text evidence="3">The sequence shown here is derived from an EMBL/GenBank/DDBJ whole genome shotgun (WGS) entry which is preliminary data.</text>
</comment>
<dbReference type="AlphaFoldDB" id="A0A4R2ISE0"/>
<evidence type="ECO:0000259" key="2">
    <source>
        <dbReference type="Pfam" id="PF23636"/>
    </source>
</evidence>
<gene>
    <name evidence="3" type="ORF">EV192_117116</name>
</gene>
<dbReference type="RefSeq" id="WP_132125668.1">
    <property type="nucleotide sequence ID" value="NZ_SLWS01000017.1"/>
</dbReference>
<keyword evidence="1" id="KW-0812">Transmembrane</keyword>
<keyword evidence="1" id="KW-1133">Transmembrane helix</keyword>
<organism evidence="3 4">
    <name type="scientific">Actinocrispum wychmicini</name>
    <dbReference type="NCBI Taxonomy" id="1213861"/>
    <lineage>
        <taxon>Bacteria</taxon>
        <taxon>Bacillati</taxon>
        <taxon>Actinomycetota</taxon>
        <taxon>Actinomycetes</taxon>
        <taxon>Pseudonocardiales</taxon>
        <taxon>Pseudonocardiaceae</taxon>
        <taxon>Actinocrispum</taxon>
    </lineage>
</organism>
<dbReference type="OrthoDB" id="4482242at2"/>
<dbReference type="Proteomes" id="UP000295680">
    <property type="component" value="Unassembled WGS sequence"/>
</dbReference>
<evidence type="ECO:0000256" key="1">
    <source>
        <dbReference type="SAM" id="Phobius"/>
    </source>
</evidence>
<evidence type="ECO:0000313" key="4">
    <source>
        <dbReference type="Proteomes" id="UP000295680"/>
    </source>
</evidence>
<evidence type="ECO:0000313" key="3">
    <source>
        <dbReference type="EMBL" id="TCO47376.1"/>
    </source>
</evidence>